<dbReference type="NCBIfam" id="NF009520">
    <property type="entry name" value="PRK12881.1"/>
    <property type="match status" value="1"/>
</dbReference>
<keyword evidence="6" id="KW-0004">4Fe-4S</keyword>
<comment type="function">
    <text evidence="6">Catalyzes the isomerization of citrate to isocitrate via cis-aconitate.</text>
</comment>
<keyword evidence="6 10" id="KW-0456">Lyase</keyword>
<keyword evidence="4 6" id="KW-0408">Iron</keyword>
<feature type="compositionally biased region" description="Basic and acidic residues" evidence="7">
    <location>
        <begin position="420"/>
        <end position="429"/>
    </location>
</feature>
<evidence type="ECO:0000256" key="4">
    <source>
        <dbReference type="ARBA" id="ARBA00023004"/>
    </source>
</evidence>
<dbReference type="PROSITE" id="PS00450">
    <property type="entry name" value="ACONITASE_1"/>
    <property type="match status" value="1"/>
</dbReference>
<gene>
    <name evidence="10" type="primary">acnA</name>
    <name evidence="10" type="ORF">ACFY35_22700</name>
</gene>
<evidence type="ECO:0000256" key="7">
    <source>
        <dbReference type="SAM" id="MobiDB-lite"/>
    </source>
</evidence>
<dbReference type="InterPro" id="IPR036008">
    <property type="entry name" value="Aconitase_4Fe-4S_dom"/>
</dbReference>
<dbReference type="Gene3D" id="6.10.190.10">
    <property type="match status" value="1"/>
</dbReference>
<dbReference type="EC" id="4.2.1.3" evidence="6"/>
<keyword evidence="11" id="KW-1185">Reference proteome</keyword>
<evidence type="ECO:0000256" key="2">
    <source>
        <dbReference type="ARBA" id="ARBA00007185"/>
    </source>
</evidence>
<dbReference type="CDD" id="cd01580">
    <property type="entry name" value="AcnA_IRP_Swivel"/>
    <property type="match status" value="1"/>
</dbReference>
<feature type="domain" description="Aconitase A/isopropylmalate dehydratase small subunit swivel" evidence="9">
    <location>
        <begin position="724"/>
        <end position="851"/>
    </location>
</feature>
<proteinExistence type="inferred from homology"/>
<dbReference type="InterPro" id="IPR015931">
    <property type="entry name" value="Acnase/IPM_dHydase_lsu_aba_1/3"/>
</dbReference>
<comment type="caution">
    <text evidence="10">The sequence shown here is derived from an EMBL/GenBank/DDBJ whole genome shotgun (WGS) entry which is preliminary data.</text>
</comment>
<comment type="catalytic activity">
    <reaction evidence="6">
        <text>citrate = D-threo-isocitrate</text>
        <dbReference type="Rhea" id="RHEA:10336"/>
        <dbReference type="ChEBI" id="CHEBI:15562"/>
        <dbReference type="ChEBI" id="CHEBI:16947"/>
        <dbReference type="EC" id="4.2.1.3"/>
    </reaction>
</comment>
<dbReference type="Proteomes" id="UP001602245">
    <property type="component" value="Unassembled WGS sequence"/>
</dbReference>
<evidence type="ECO:0000259" key="9">
    <source>
        <dbReference type="Pfam" id="PF00694"/>
    </source>
</evidence>
<sequence>MASLDTFGAKSELRVGDASYEIFTIDKVEGHDRLPYSLKILLENLLRTEDGANIKADHIRALGGWDSSADPSVEIQFTPARVLMQDFTGVPCVVDLATMREAVKELGGDATKVNPLAPAELVIDHSVIADLFGREDAFARNVELEYQRNRERYQFLRWGQTAFNEFKVVPPGTGIVHQVNIEYLARTIMERNGQAYPDTVVGTDSHTTMVNGLGVLGWGVGGIEAEAAMLGQPVSMLIPRVVGFKLSGEMPAGTTATDLVLTITEMLREHGVVSKFVEFYGPGVSAVPLANRATIGNMSPEYGSTCAIFPIDGETIKYLQLTGRSDEQVALVEAYAKRQGLWLDPQAEPDYSERLELDLSTIVPSLAGPKRPQDRVPLNSAKPMFRDALTNYVQATGHADEASEESFPASDSPANAISDDSDKPHKFESAAKGANGRPSKPTRVTDEDGVEFELDHGAVVIAAITSCTNTSNPQVMIGAALLAKNAVDRGLTRKPWVKTTLAPGSKVVMDYYDRAGLTPYLDKLGFNLVGYGCTTCIGNSGPLPEAISAAINAEDLTAVSVLSGNRNFEGRINPDVKMNYLASPPLVVAYALAGTMDLDITSEPLGTGSDGQPVYLNDIWPSAKEVDDVIASAIGASGFSSAYSDVFAGDERWQSLPTPEGETFDWADDSTYVRKPPYFEGMAAQPSPVEDIAGARVLAKLGDSVTTDHISPASSIKTDSPAGKYLAEHGVPRHEFNSYGSRRGNHEVMIRGTFANIRLRNQLVPGVEGGFTVNHLTGDQTTIYDASVAYQEAGIPLVILAGKEYGSGSSRDWAAKGTMLLGVRAVIAESYERIHRSNLIGMGVLPLQFPPKTNAESLGLTGTETFTITGVTALNDGADIPSTVKVRTDTGVEFDADVRIDTPGEADYYRHGGILQFVLRKMLHS</sequence>
<organism evidence="10 11">
    <name type="scientific">Paractinoplanes globisporus</name>
    <dbReference type="NCBI Taxonomy" id="113565"/>
    <lineage>
        <taxon>Bacteria</taxon>
        <taxon>Bacillati</taxon>
        <taxon>Actinomycetota</taxon>
        <taxon>Actinomycetes</taxon>
        <taxon>Micromonosporales</taxon>
        <taxon>Micromonosporaceae</taxon>
        <taxon>Paractinoplanes</taxon>
    </lineage>
</organism>
<protein>
    <recommendedName>
        <fullName evidence="6">Aconitate hydratase</fullName>
        <shortName evidence="6">Aconitase</shortName>
        <ecNumber evidence="6">4.2.1.3</ecNumber>
    </recommendedName>
</protein>
<dbReference type="GO" id="GO:0003994">
    <property type="term" value="F:aconitate hydratase activity"/>
    <property type="evidence" value="ECO:0007669"/>
    <property type="project" value="UniProtKB-EC"/>
</dbReference>
<dbReference type="SUPFAM" id="SSF53732">
    <property type="entry name" value="Aconitase iron-sulfur domain"/>
    <property type="match status" value="1"/>
</dbReference>
<feature type="region of interest" description="Disordered" evidence="7">
    <location>
        <begin position="397"/>
        <end position="446"/>
    </location>
</feature>
<feature type="domain" description="Aconitase/3-isopropylmalate dehydratase large subunit alpha/beta/alpha" evidence="8">
    <location>
        <begin position="65"/>
        <end position="594"/>
    </location>
</feature>
<evidence type="ECO:0000256" key="3">
    <source>
        <dbReference type="ARBA" id="ARBA00022723"/>
    </source>
</evidence>
<dbReference type="InterPro" id="IPR000573">
    <property type="entry name" value="AconitaseA/IPMdHydase_ssu_swvl"/>
</dbReference>
<dbReference type="InterPro" id="IPR018136">
    <property type="entry name" value="Aconitase_4Fe-4S_BS"/>
</dbReference>
<dbReference type="Pfam" id="PF00694">
    <property type="entry name" value="Aconitase_C"/>
    <property type="match status" value="1"/>
</dbReference>
<dbReference type="NCBIfam" id="TIGR01341">
    <property type="entry name" value="aconitase_1"/>
    <property type="match status" value="1"/>
</dbReference>
<dbReference type="RefSeq" id="WP_020510142.1">
    <property type="nucleotide sequence ID" value="NZ_JBIAZU010000004.1"/>
</dbReference>
<dbReference type="PROSITE" id="PS01244">
    <property type="entry name" value="ACONITASE_2"/>
    <property type="match status" value="1"/>
</dbReference>
<evidence type="ECO:0000259" key="8">
    <source>
        <dbReference type="Pfam" id="PF00330"/>
    </source>
</evidence>
<evidence type="ECO:0000313" key="10">
    <source>
        <dbReference type="EMBL" id="MFF5292260.1"/>
    </source>
</evidence>
<evidence type="ECO:0000256" key="6">
    <source>
        <dbReference type="RuleBase" id="RU361275"/>
    </source>
</evidence>
<dbReference type="Gene3D" id="3.20.19.10">
    <property type="entry name" value="Aconitase, domain 4"/>
    <property type="match status" value="1"/>
</dbReference>
<dbReference type="Pfam" id="PF00330">
    <property type="entry name" value="Aconitase"/>
    <property type="match status" value="1"/>
</dbReference>
<keyword evidence="3" id="KW-0479">Metal-binding</keyword>
<dbReference type="EMBL" id="JBIAZU010000004">
    <property type="protein sequence ID" value="MFF5292260.1"/>
    <property type="molecule type" value="Genomic_DNA"/>
</dbReference>
<evidence type="ECO:0000313" key="11">
    <source>
        <dbReference type="Proteomes" id="UP001602245"/>
    </source>
</evidence>
<dbReference type="Gene3D" id="3.30.499.10">
    <property type="entry name" value="Aconitase, domain 3"/>
    <property type="match status" value="2"/>
</dbReference>
<evidence type="ECO:0000256" key="1">
    <source>
        <dbReference type="ARBA" id="ARBA00001966"/>
    </source>
</evidence>
<dbReference type="NCBIfam" id="NF006757">
    <property type="entry name" value="PRK09277.1"/>
    <property type="match status" value="1"/>
</dbReference>
<comment type="similarity">
    <text evidence="2 6">Belongs to the aconitase/IPM isomerase family.</text>
</comment>
<name>A0ABW6WIN4_9ACTN</name>
<reference evidence="10 11" key="1">
    <citation type="submission" date="2024-10" db="EMBL/GenBank/DDBJ databases">
        <title>The Natural Products Discovery Center: Release of the First 8490 Sequenced Strains for Exploring Actinobacteria Biosynthetic Diversity.</title>
        <authorList>
            <person name="Kalkreuter E."/>
            <person name="Kautsar S.A."/>
            <person name="Yang D."/>
            <person name="Bader C.D."/>
            <person name="Teijaro C.N."/>
            <person name="Fluegel L."/>
            <person name="Davis C.M."/>
            <person name="Simpson J.R."/>
            <person name="Lauterbach L."/>
            <person name="Steele A.D."/>
            <person name="Gui C."/>
            <person name="Meng S."/>
            <person name="Li G."/>
            <person name="Viehrig K."/>
            <person name="Ye F."/>
            <person name="Su P."/>
            <person name="Kiefer A.F."/>
            <person name="Nichols A."/>
            <person name="Cepeda A.J."/>
            <person name="Yan W."/>
            <person name="Fan B."/>
            <person name="Jiang Y."/>
            <person name="Adhikari A."/>
            <person name="Zheng C.-J."/>
            <person name="Schuster L."/>
            <person name="Cowan T.M."/>
            <person name="Smanski M.J."/>
            <person name="Chevrette M.G."/>
            <person name="De Carvalho L.P.S."/>
            <person name="Shen B."/>
        </authorList>
    </citation>
    <scope>NUCLEOTIDE SEQUENCE [LARGE SCALE GENOMIC DNA]</scope>
    <source>
        <strain evidence="10 11">NPDC000087</strain>
    </source>
</reference>
<dbReference type="PANTHER" id="PTHR11670">
    <property type="entry name" value="ACONITASE/IRON-RESPONSIVE ELEMENT FAMILY MEMBER"/>
    <property type="match status" value="1"/>
</dbReference>
<dbReference type="InterPro" id="IPR044137">
    <property type="entry name" value="AcnA_IRP_Swivel"/>
</dbReference>
<evidence type="ECO:0000256" key="5">
    <source>
        <dbReference type="ARBA" id="ARBA00023014"/>
    </source>
</evidence>
<dbReference type="InterPro" id="IPR015928">
    <property type="entry name" value="Aconitase/3IPM_dehydase_swvl"/>
</dbReference>
<dbReference type="SUPFAM" id="SSF52016">
    <property type="entry name" value="LeuD/IlvD-like"/>
    <property type="match status" value="1"/>
</dbReference>
<dbReference type="PRINTS" id="PR00415">
    <property type="entry name" value="ACONITASE"/>
</dbReference>
<comment type="cofactor">
    <cofactor evidence="1">
        <name>[4Fe-4S] cluster</name>
        <dbReference type="ChEBI" id="CHEBI:49883"/>
    </cofactor>
</comment>
<dbReference type="CDD" id="cd01586">
    <property type="entry name" value="AcnA_IRP"/>
    <property type="match status" value="1"/>
</dbReference>
<accession>A0ABW6WIN4</accession>
<dbReference type="InterPro" id="IPR006249">
    <property type="entry name" value="Aconitase/IRP2"/>
</dbReference>
<dbReference type="InterPro" id="IPR001030">
    <property type="entry name" value="Acoase/IPM_deHydtase_lsu_aba"/>
</dbReference>
<keyword evidence="5 6" id="KW-0411">Iron-sulfur</keyword>